<name>S4XT54_SORCE</name>
<gene>
    <name evidence="2" type="ORF">SCE1572_11420</name>
</gene>
<dbReference type="KEGG" id="scu:SCE1572_11420"/>
<evidence type="ECO:0000256" key="1">
    <source>
        <dbReference type="SAM" id="MobiDB-lite"/>
    </source>
</evidence>
<feature type="region of interest" description="Disordered" evidence="1">
    <location>
        <begin position="1"/>
        <end position="54"/>
    </location>
</feature>
<reference evidence="2 3" key="1">
    <citation type="journal article" date="2013" name="Sci. Rep.">
        <title>Extraordinary expansion of a Sorangium cellulosum genome from an alkaline milieu.</title>
        <authorList>
            <person name="Han K."/>
            <person name="Li Z.F."/>
            <person name="Peng R."/>
            <person name="Zhu L.P."/>
            <person name="Zhou T."/>
            <person name="Wang L.G."/>
            <person name="Li S.G."/>
            <person name="Zhang X.B."/>
            <person name="Hu W."/>
            <person name="Wu Z.H."/>
            <person name="Qin N."/>
            <person name="Li Y.Z."/>
        </authorList>
    </citation>
    <scope>NUCLEOTIDE SEQUENCE [LARGE SCALE GENOMIC DNA]</scope>
    <source>
        <strain evidence="2 3">So0157-2</strain>
    </source>
</reference>
<evidence type="ECO:0000313" key="2">
    <source>
        <dbReference type="EMBL" id="AGP35065.1"/>
    </source>
</evidence>
<accession>S4XT54</accession>
<proteinExistence type="predicted"/>
<feature type="compositionally biased region" description="Polar residues" evidence="1">
    <location>
        <begin position="16"/>
        <end position="25"/>
    </location>
</feature>
<dbReference type="EMBL" id="CP003969">
    <property type="protein sequence ID" value="AGP35065.1"/>
    <property type="molecule type" value="Genomic_DNA"/>
</dbReference>
<dbReference type="AlphaFoldDB" id="S4XT54"/>
<sequence>MRAPRSAAIRLGASAATDQLGSTGANRCFGGPRSFPGGPRRARRRAMDAPGQVE</sequence>
<dbReference type="PATRIC" id="fig|1254432.3.peg.2556"/>
<dbReference type="STRING" id="1254432.SCE1572_11420"/>
<dbReference type="HOGENOM" id="CLU_3048078_0_0_7"/>
<feature type="compositionally biased region" description="Low complexity" evidence="1">
    <location>
        <begin position="30"/>
        <end position="39"/>
    </location>
</feature>
<organism evidence="2 3">
    <name type="scientific">Sorangium cellulosum So0157-2</name>
    <dbReference type="NCBI Taxonomy" id="1254432"/>
    <lineage>
        <taxon>Bacteria</taxon>
        <taxon>Pseudomonadati</taxon>
        <taxon>Myxococcota</taxon>
        <taxon>Polyangia</taxon>
        <taxon>Polyangiales</taxon>
        <taxon>Polyangiaceae</taxon>
        <taxon>Sorangium</taxon>
    </lineage>
</organism>
<protein>
    <submittedName>
        <fullName evidence="2">Uncharacterized protein</fullName>
    </submittedName>
</protein>
<dbReference type="Proteomes" id="UP000014803">
    <property type="component" value="Chromosome"/>
</dbReference>
<evidence type="ECO:0000313" key="3">
    <source>
        <dbReference type="Proteomes" id="UP000014803"/>
    </source>
</evidence>